<organism evidence="2 3">
    <name type="scientific">Pseudoalteromonas aliena SW19</name>
    <dbReference type="NCBI Taxonomy" id="1314866"/>
    <lineage>
        <taxon>Bacteria</taxon>
        <taxon>Pseudomonadati</taxon>
        <taxon>Pseudomonadota</taxon>
        <taxon>Gammaproteobacteria</taxon>
        <taxon>Alteromonadales</taxon>
        <taxon>Pseudoalteromonadaceae</taxon>
        <taxon>Pseudoalteromonas</taxon>
    </lineage>
</organism>
<dbReference type="Proteomes" id="UP000648482">
    <property type="component" value="Unassembled WGS sequence"/>
</dbReference>
<keyword evidence="3" id="KW-1185">Reference proteome</keyword>
<evidence type="ECO:0000313" key="3">
    <source>
        <dbReference type="Proteomes" id="UP000648482"/>
    </source>
</evidence>
<name>A0ABR9DXJ2_9GAMM</name>
<keyword evidence="1" id="KW-0812">Transmembrane</keyword>
<evidence type="ECO:0000256" key="1">
    <source>
        <dbReference type="SAM" id="Phobius"/>
    </source>
</evidence>
<feature type="transmembrane region" description="Helical" evidence="1">
    <location>
        <begin position="6"/>
        <end position="30"/>
    </location>
</feature>
<keyword evidence="1" id="KW-1133">Transmembrane helix</keyword>
<proteinExistence type="predicted"/>
<accession>A0ABR9DXJ2</accession>
<evidence type="ECO:0000313" key="2">
    <source>
        <dbReference type="EMBL" id="MBE0359073.1"/>
    </source>
</evidence>
<dbReference type="EMBL" id="AQGU01000025">
    <property type="protein sequence ID" value="MBE0359073.1"/>
    <property type="molecule type" value="Genomic_DNA"/>
</dbReference>
<gene>
    <name evidence="2" type="ORF">PALI_a0270</name>
</gene>
<protein>
    <submittedName>
        <fullName evidence="2">Uncharacterized protein</fullName>
    </submittedName>
</protein>
<keyword evidence="1" id="KW-0472">Membrane</keyword>
<reference evidence="2 3" key="1">
    <citation type="submission" date="2015-06" db="EMBL/GenBank/DDBJ databases">
        <title>Genome sequence of Pseudoalteromonas aliena.</title>
        <authorList>
            <person name="Xie B.-B."/>
            <person name="Rong J.-C."/>
            <person name="Qin Q.-L."/>
            <person name="Zhang Y.-Z."/>
        </authorList>
    </citation>
    <scope>NUCLEOTIDE SEQUENCE [LARGE SCALE GENOMIC DNA]</scope>
    <source>
        <strain evidence="2 3">SW19</strain>
    </source>
</reference>
<sequence length="67" mass="7730">MNQNDFTNLILIQKVIALGYFLLIITFIGLREIINSLYLSYTPSMRAITAFKSIKYKIIRGPNGIYE</sequence>
<comment type="caution">
    <text evidence="2">The sequence shown here is derived from an EMBL/GenBank/DDBJ whole genome shotgun (WGS) entry which is preliminary data.</text>
</comment>